<dbReference type="Proteomes" id="UP001221757">
    <property type="component" value="Unassembled WGS sequence"/>
</dbReference>
<comment type="caution">
    <text evidence="1">The sequence shown here is derived from an EMBL/GenBank/DDBJ whole genome shotgun (WGS) entry which is preliminary data.</text>
</comment>
<reference evidence="1" key="1">
    <citation type="submission" date="2023-03" db="EMBL/GenBank/DDBJ databases">
        <title>Massive genome expansion in bonnet fungi (Mycena s.s.) driven by repeated elements and novel gene families across ecological guilds.</title>
        <authorList>
            <consortium name="Lawrence Berkeley National Laboratory"/>
            <person name="Harder C.B."/>
            <person name="Miyauchi S."/>
            <person name="Viragh M."/>
            <person name="Kuo A."/>
            <person name="Thoen E."/>
            <person name="Andreopoulos B."/>
            <person name="Lu D."/>
            <person name="Skrede I."/>
            <person name="Drula E."/>
            <person name="Henrissat B."/>
            <person name="Morin E."/>
            <person name="Kohler A."/>
            <person name="Barry K."/>
            <person name="LaButti K."/>
            <person name="Morin E."/>
            <person name="Salamov A."/>
            <person name="Lipzen A."/>
            <person name="Mereny Z."/>
            <person name="Hegedus B."/>
            <person name="Baldrian P."/>
            <person name="Stursova M."/>
            <person name="Weitz H."/>
            <person name="Taylor A."/>
            <person name="Grigoriev I.V."/>
            <person name="Nagy L.G."/>
            <person name="Martin F."/>
            <person name="Kauserud H."/>
        </authorList>
    </citation>
    <scope>NUCLEOTIDE SEQUENCE</scope>
    <source>
        <strain evidence="1">CBHHK067</strain>
    </source>
</reference>
<sequence>MRGIGFVVRWGAVTGVSVLVQFSCVLSPHGFQRRAGPTPGSAAISMASFEITPTLTPLLCCISAYACRIPRADGLGLETPLPS</sequence>
<keyword evidence="2" id="KW-1185">Reference proteome</keyword>
<accession>A0AAD7H3J4</accession>
<gene>
    <name evidence="1" type="ORF">B0H17DRAFT_1027845</name>
</gene>
<name>A0AAD7H3J4_MYCRO</name>
<evidence type="ECO:0000313" key="1">
    <source>
        <dbReference type="EMBL" id="KAJ7710935.1"/>
    </source>
</evidence>
<protein>
    <submittedName>
        <fullName evidence="1">Uncharacterized protein</fullName>
    </submittedName>
</protein>
<evidence type="ECO:0000313" key="2">
    <source>
        <dbReference type="Proteomes" id="UP001221757"/>
    </source>
</evidence>
<proteinExistence type="predicted"/>
<dbReference type="EMBL" id="JARKIE010000001">
    <property type="protein sequence ID" value="KAJ7710935.1"/>
    <property type="molecule type" value="Genomic_DNA"/>
</dbReference>
<organism evidence="1 2">
    <name type="scientific">Mycena rosella</name>
    <name type="common">Pink bonnet</name>
    <name type="synonym">Agaricus rosellus</name>
    <dbReference type="NCBI Taxonomy" id="1033263"/>
    <lineage>
        <taxon>Eukaryota</taxon>
        <taxon>Fungi</taxon>
        <taxon>Dikarya</taxon>
        <taxon>Basidiomycota</taxon>
        <taxon>Agaricomycotina</taxon>
        <taxon>Agaricomycetes</taxon>
        <taxon>Agaricomycetidae</taxon>
        <taxon>Agaricales</taxon>
        <taxon>Marasmiineae</taxon>
        <taxon>Mycenaceae</taxon>
        <taxon>Mycena</taxon>
    </lineage>
</organism>
<dbReference type="AlphaFoldDB" id="A0AAD7H3J4"/>